<reference evidence="2 3" key="1">
    <citation type="submission" date="2006-01" db="EMBL/GenBank/DDBJ databases">
        <title>Complete sequence of Rhodopseudomonas palustris HaA2.</title>
        <authorList>
            <consortium name="US DOE Joint Genome Institute"/>
            <person name="Copeland A."/>
            <person name="Lucas S."/>
            <person name="Lapidus A."/>
            <person name="Barry K."/>
            <person name="Detter J.C."/>
            <person name="Glavina T."/>
            <person name="Hammon N."/>
            <person name="Israni S."/>
            <person name="Pitluck S."/>
            <person name="Chain P."/>
            <person name="Malfatti S."/>
            <person name="Shin M."/>
            <person name="Vergez L."/>
            <person name="Schmutz J."/>
            <person name="Larimer F."/>
            <person name="Land M."/>
            <person name="Hauser L."/>
            <person name="Pelletier D.A."/>
            <person name="Kyrpides N."/>
            <person name="Anderson I."/>
            <person name="Oda Y."/>
            <person name="Harwood C.S."/>
            <person name="Richardson P."/>
        </authorList>
    </citation>
    <scope>NUCLEOTIDE SEQUENCE [LARGE SCALE GENOMIC DNA]</scope>
    <source>
        <strain evidence="2 3">HaA2</strain>
    </source>
</reference>
<accession>Q2J1Q4</accession>
<dbReference type="GO" id="GO:1990281">
    <property type="term" value="C:efflux pump complex"/>
    <property type="evidence" value="ECO:0007669"/>
    <property type="project" value="TreeGrafter"/>
</dbReference>
<dbReference type="SUPFAM" id="SSF51230">
    <property type="entry name" value="Single hybrid motif"/>
    <property type="match status" value="1"/>
</dbReference>
<evidence type="ECO:0000313" key="2">
    <source>
        <dbReference type="EMBL" id="ABD05606.1"/>
    </source>
</evidence>
<dbReference type="Pfam" id="PF25954">
    <property type="entry name" value="Beta-barrel_RND_2"/>
    <property type="match status" value="1"/>
</dbReference>
<dbReference type="Proteomes" id="UP000008809">
    <property type="component" value="Chromosome"/>
</dbReference>
<dbReference type="PANTHER" id="PTHR30469:SF15">
    <property type="entry name" value="HLYD FAMILY OF SECRETION PROTEINS"/>
    <property type="match status" value="1"/>
</dbReference>
<dbReference type="RefSeq" id="WP_011439795.1">
    <property type="nucleotide sequence ID" value="NC_007778.1"/>
</dbReference>
<dbReference type="KEGG" id="rpb:RPB_0895"/>
<dbReference type="EMBL" id="CP000250">
    <property type="protein sequence ID" value="ABD05606.1"/>
    <property type="molecule type" value="Genomic_DNA"/>
</dbReference>
<dbReference type="PANTHER" id="PTHR30469">
    <property type="entry name" value="MULTIDRUG RESISTANCE PROTEIN MDTA"/>
    <property type="match status" value="1"/>
</dbReference>
<feature type="domain" description="CusB-like beta-barrel" evidence="1">
    <location>
        <begin position="171"/>
        <end position="241"/>
    </location>
</feature>
<dbReference type="GO" id="GO:0015562">
    <property type="term" value="F:efflux transmembrane transporter activity"/>
    <property type="evidence" value="ECO:0007669"/>
    <property type="project" value="TreeGrafter"/>
</dbReference>
<dbReference type="Gene3D" id="2.40.50.100">
    <property type="match status" value="1"/>
</dbReference>
<evidence type="ECO:0000313" key="3">
    <source>
        <dbReference type="Proteomes" id="UP000008809"/>
    </source>
</evidence>
<organism evidence="2 3">
    <name type="scientific">Rhodopseudomonas palustris (strain HaA2)</name>
    <dbReference type="NCBI Taxonomy" id="316058"/>
    <lineage>
        <taxon>Bacteria</taxon>
        <taxon>Pseudomonadati</taxon>
        <taxon>Pseudomonadota</taxon>
        <taxon>Alphaproteobacteria</taxon>
        <taxon>Hyphomicrobiales</taxon>
        <taxon>Nitrobacteraceae</taxon>
        <taxon>Rhodopseudomonas</taxon>
    </lineage>
</organism>
<dbReference type="STRING" id="316058.RPB_0895"/>
<dbReference type="AlphaFoldDB" id="Q2J1Q4"/>
<proteinExistence type="predicted"/>
<dbReference type="HOGENOM" id="CLU_018816_7_0_5"/>
<dbReference type="eggNOG" id="COG0845">
    <property type="taxonomic scope" value="Bacteria"/>
</dbReference>
<protein>
    <submittedName>
        <fullName evidence="2">Secretion protein HlyD</fullName>
    </submittedName>
</protein>
<dbReference type="InterPro" id="IPR058792">
    <property type="entry name" value="Beta-barrel_RND_2"/>
</dbReference>
<evidence type="ECO:0000259" key="1">
    <source>
        <dbReference type="Pfam" id="PF25954"/>
    </source>
</evidence>
<name>Q2J1Q4_RHOP2</name>
<keyword evidence="3" id="KW-1185">Reference proteome</keyword>
<sequence>MTKLWIELAAPSRCRSMIVSAGPRRAARIAPNLPIATRAIAVLGFAVLGFANAAIAAEKAAPPAPGVQVTVAKATNACFSDMVRVTGFVVPRREAAVIADSDGKVTEVLVREGDLVTDNQELVRTVGATGAKSLRAPAAGLITELRTAVGAPASPLAGPVARIAVGNEIEIEAEVPSIHALKVTAGAPARIGRDDGPDLVGKVRLIAPQIDRKTQLGKVRISVTNTPSLKIGMFVRATIDARRSCGVAIPRSAIDHLKVQVVKGGTVETRRVKVGLVSDSSIEILDGVREGELVVADSGTSLHDGDPIKPIFLDEFDRSRAR</sequence>
<gene>
    <name evidence="2" type="ordered locus">RPB_0895</name>
</gene>
<dbReference type="Gene3D" id="2.40.30.170">
    <property type="match status" value="1"/>
</dbReference>
<dbReference type="InterPro" id="IPR011053">
    <property type="entry name" value="Single_hybrid_motif"/>
</dbReference>
<dbReference type="Gene3D" id="2.40.420.20">
    <property type="match status" value="1"/>
</dbReference>